<dbReference type="InterPro" id="IPR000383">
    <property type="entry name" value="Xaa-Pro-like_dom"/>
</dbReference>
<accession>A0A5E4U7C9</accession>
<evidence type="ECO:0000313" key="4">
    <source>
        <dbReference type="EMBL" id="VVD94119.1"/>
    </source>
</evidence>
<dbReference type="PANTHER" id="PTHR22946:SF9">
    <property type="entry name" value="POLYKETIDE TRANSFERASE AF380"/>
    <property type="match status" value="1"/>
</dbReference>
<evidence type="ECO:0000259" key="3">
    <source>
        <dbReference type="Pfam" id="PF02129"/>
    </source>
</evidence>
<name>A0A5E4U7C9_9BURK</name>
<dbReference type="InterPro" id="IPR029058">
    <property type="entry name" value="AB_hydrolase_fold"/>
</dbReference>
<keyword evidence="4" id="KW-0645">Protease</keyword>
<feature type="region of interest" description="Disordered" evidence="2">
    <location>
        <begin position="14"/>
        <end position="52"/>
    </location>
</feature>
<evidence type="ECO:0000313" key="5">
    <source>
        <dbReference type="Proteomes" id="UP000414233"/>
    </source>
</evidence>
<proteinExistence type="predicted"/>
<dbReference type="Pfam" id="PF02129">
    <property type="entry name" value="Peptidase_S15"/>
    <property type="match status" value="1"/>
</dbReference>
<evidence type="ECO:0000256" key="2">
    <source>
        <dbReference type="SAM" id="MobiDB-lite"/>
    </source>
</evidence>
<dbReference type="AlphaFoldDB" id="A0A5E4U7C9"/>
<dbReference type="PANTHER" id="PTHR22946">
    <property type="entry name" value="DIENELACTONE HYDROLASE DOMAIN-CONTAINING PROTEIN-RELATED"/>
    <property type="match status" value="1"/>
</dbReference>
<dbReference type="Gene3D" id="3.40.50.1820">
    <property type="entry name" value="alpha/beta hydrolase"/>
    <property type="match status" value="1"/>
</dbReference>
<feature type="domain" description="Xaa-Pro dipeptidyl-peptidase-like" evidence="3">
    <location>
        <begin position="82"/>
        <end position="212"/>
    </location>
</feature>
<keyword evidence="4" id="KW-0031">Aminopeptidase</keyword>
<sequence length="413" mass="44070">MALLLSAGAFAHPDLDAPSTGGIRPSSAVTVPGSLNASSAHSGSDAEDESAAPLNARGEVLPTVPRDLNEQVVEIPVGEIADGDMTLETTIFKPSGNGPFPLIVFNHGKEHGDPREQARSRPLAFAREFVRRGYVVVAPNRRGFARSGGTYVDNTCDVATNGLAQARDVAATVAYMSRQPYVDTAHIVVAGVSHGGLTTIAYGQTPQPGVRGLLNFAGGLRQAACVNWQTDLSHAFGAYGAKVRVPSLWLYGDNDSFWSPQLASRMYDAFVRHGGHAKFVDIGRYKDDAHRIVADRDGVPVWWPSAAAFLAQVGMPTSVRYWIADPVLPRGSGFATIDAIDAVPFVDDTGRAGYQTFLQQYPTRAFAVSDNGAWSWAAGGDDAMSLALSSCAKRSTAPCHLYAVNDNVVWNEH</sequence>
<dbReference type="EMBL" id="CABPRZ010000006">
    <property type="protein sequence ID" value="VVD94119.1"/>
    <property type="molecule type" value="Genomic_DNA"/>
</dbReference>
<dbReference type="GO" id="GO:0052689">
    <property type="term" value="F:carboxylic ester hydrolase activity"/>
    <property type="evidence" value="ECO:0007669"/>
    <property type="project" value="UniProtKB-ARBA"/>
</dbReference>
<dbReference type="InterPro" id="IPR050261">
    <property type="entry name" value="FrsA_esterase"/>
</dbReference>
<gene>
    <name evidence="4" type="ORF">PTE30175_01709</name>
</gene>
<organism evidence="4 5">
    <name type="scientific">Pandoraea terrae</name>
    <dbReference type="NCBI Taxonomy" id="1537710"/>
    <lineage>
        <taxon>Bacteria</taxon>
        <taxon>Pseudomonadati</taxon>
        <taxon>Pseudomonadota</taxon>
        <taxon>Betaproteobacteria</taxon>
        <taxon>Burkholderiales</taxon>
        <taxon>Burkholderiaceae</taxon>
        <taxon>Pandoraea</taxon>
    </lineage>
</organism>
<keyword evidence="5" id="KW-1185">Reference proteome</keyword>
<keyword evidence="1" id="KW-0378">Hydrolase</keyword>
<evidence type="ECO:0000256" key="1">
    <source>
        <dbReference type="ARBA" id="ARBA00022801"/>
    </source>
</evidence>
<dbReference type="OrthoDB" id="8564128at2"/>
<dbReference type="Proteomes" id="UP000414233">
    <property type="component" value="Unassembled WGS sequence"/>
</dbReference>
<protein>
    <submittedName>
        <fullName evidence="4">Dipeptidyl aminopeptidase</fullName>
    </submittedName>
</protein>
<dbReference type="RefSeq" id="WP_150696649.1">
    <property type="nucleotide sequence ID" value="NZ_CABPRZ010000006.1"/>
</dbReference>
<reference evidence="4 5" key="1">
    <citation type="submission" date="2019-08" db="EMBL/GenBank/DDBJ databases">
        <authorList>
            <person name="Peeters C."/>
        </authorList>
    </citation>
    <scope>NUCLEOTIDE SEQUENCE [LARGE SCALE GENOMIC DNA]</scope>
    <source>
        <strain evidence="4 5">LMG 30175</strain>
    </source>
</reference>
<dbReference type="GO" id="GO:0004177">
    <property type="term" value="F:aminopeptidase activity"/>
    <property type="evidence" value="ECO:0007669"/>
    <property type="project" value="UniProtKB-KW"/>
</dbReference>
<dbReference type="SUPFAM" id="SSF53474">
    <property type="entry name" value="alpha/beta-Hydrolases"/>
    <property type="match status" value="1"/>
</dbReference>
<feature type="compositionally biased region" description="Polar residues" evidence="2">
    <location>
        <begin position="27"/>
        <end position="42"/>
    </location>
</feature>